<reference evidence="3" key="2">
    <citation type="submission" date="2020-11" db="EMBL/GenBank/DDBJ databases">
        <authorList>
            <person name="McCartney M.A."/>
            <person name="Auch B."/>
            <person name="Kono T."/>
            <person name="Mallez S."/>
            <person name="Becker A."/>
            <person name="Gohl D.M."/>
            <person name="Silverstein K.A.T."/>
            <person name="Koren S."/>
            <person name="Bechman K.B."/>
            <person name="Herman A."/>
            <person name="Abrahante J.E."/>
            <person name="Garbe J."/>
        </authorList>
    </citation>
    <scope>NUCLEOTIDE SEQUENCE</scope>
    <source>
        <strain evidence="3">Duluth1</strain>
        <tissue evidence="3">Whole animal</tissue>
    </source>
</reference>
<sequence>MKAKLCKWENIINTHIPEFPVKETTLVPVPRRFLLGTSINEDGMVPRNKRSYTGGRVPETLSEYTSHNT</sequence>
<evidence type="ECO:0000313" key="3">
    <source>
        <dbReference type="EMBL" id="KAH3717925.1"/>
    </source>
</evidence>
<comment type="caution">
    <text evidence="3">The sequence shown here is derived from an EMBL/GenBank/DDBJ whole genome shotgun (WGS) entry which is preliminary data.</text>
</comment>
<organism evidence="3 4">
    <name type="scientific">Dreissena polymorpha</name>
    <name type="common">Zebra mussel</name>
    <name type="synonym">Mytilus polymorpha</name>
    <dbReference type="NCBI Taxonomy" id="45954"/>
    <lineage>
        <taxon>Eukaryota</taxon>
        <taxon>Metazoa</taxon>
        <taxon>Spiralia</taxon>
        <taxon>Lophotrochozoa</taxon>
        <taxon>Mollusca</taxon>
        <taxon>Bivalvia</taxon>
        <taxon>Autobranchia</taxon>
        <taxon>Heteroconchia</taxon>
        <taxon>Euheterodonta</taxon>
        <taxon>Imparidentia</taxon>
        <taxon>Neoheterodontei</taxon>
        <taxon>Myida</taxon>
        <taxon>Dreissenoidea</taxon>
        <taxon>Dreissenidae</taxon>
        <taxon>Dreissena</taxon>
    </lineage>
</organism>
<protein>
    <submittedName>
        <fullName evidence="3">Uncharacterized protein</fullName>
    </submittedName>
</protein>
<dbReference type="Proteomes" id="UP000828390">
    <property type="component" value="Unassembled WGS sequence"/>
</dbReference>
<dbReference type="AlphaFoldDB" id="A0A9D4C660"/>
<keyword evidence="4" id="KW-1185">Reference proteome</keyword>
<proteinExistence type="predicted"/>
<evidence type="ECO:0000313" key="4">
    <source>
        <dbReference type="Proteomes" id="UP000828390"/>
    </source>
</evidence>
<evidence type="ECO:0000256" key="1">
    <source>
        <dbReference type="SAM" id="MobiDB-lite"/>
    </source>
</evidence>
<dbReference type="EMBL" id="JAIWYP010000013">
    <property type="protein sequence ID" value="KAH3717836.1"/>
    <property type="molecule type" value="Genomic_DNA"/>
</dbReference>
<dbReference type="EMBL" id="JAIWYP010000013">
    <property type="protein sequence ID" value="KAH3717925.1"/>
    <property type="molecule type" value="Genomic_DNA"/>
</dbReference>
<reference evidence="3" key="1">
    <citation type="journal article" date="2019" name="bioRxiv">
        <title>The Genome of the Zebra Mussel, Dreissena polymorpha: A Resource for Invasive Species Research.</title>
        <authorList>
            <person name="McCartney M.A."/>
            <person name="Auch B."/>
            <person name="Kono T."/>
            <person name="Mallez S."/>
            <person name="Zhang Y."/>
            <person name="Obille A."/>
            <person name="Becker A."/>
            <person name="Abrahante J.E."/>
            <person name="Garbe J."/>
            <person name="Badalamenti J.P."/>
            <person name="Herman A."/>
            <person name="Mangelson H."/>
            <person name="Liachko I."/>
            <person name="Sullivan S."/>
            <person name="Sone E.D."/>
            <person name="Koren S."/>
            <person name="Silverstein K.A.T."/>
            <person name="Beckman K.B."/>
            <person name="Gohl D.M."/>
        </authorList>
    </citation>
    <scope>NUCLEOTIDE SEQUENCE</scope>
    <source>
        <strain evidence="3">Duluth1</strain>
        <tissue evidence="3">Whole animal</tissue>
    </source>
</reference>
<evidence type="ECO:0000313" key="2">
    <source>
        <dbReference type="EMBL" id="KAH3717836.1"/>
    </source>
</evidence>
<feature type="region of interest" description="Disordered" evidence="1">
    <location>
        <begin position="44"/>
        <end position="69"/>
    </location>
</feature>
<accession>A0A9D4C660</accession>
<gene>
    <name evidence="2" type="ORF">DPMN_060632</name>
    <name evidence="3" type="ORF">DPMN_060721</name>
</gene>
<name>A0A9D4C660_DREPO</name>